<feature type="transmembrane region" description="Helical" evidence="2">
    <location>
        <begin position="32"/>
        <end position="51"/>
    </location>
</feature>
<evidence type="ECO:0000313" key="3">
    <source>
        <dbReference type="EMBL" id="PZF71096.1"/>
    </source>
</evidence>
<proteinExistence type="predicted"/>
<sequence>MNFRRILVFYRIPIAVALMALGFWLGFSVTWWVAWIPMLISLLMIFAHFFIGPMSLIQGYIESGDMEGAQKLLDKVKYPNLLYKPIRSSYYMLRANMSTMTDDLDKAEADLRKGLEAGLPEKEYEGTAYLQLGSIAYKKGNTKEAYEHLRKAIKIGLPDRDNEATAYLQLSAIAMNRRDFRGAKMYFAKAKSCKPTNKQVVDQINEMSKYISRIPG</sequence>
<keyword evidence="2" id="KW-1133">Transmembrane helix</keyword>
<keyword evidence="1" id="KW-0802">TPR repeat</keyword>
<dbReference type="SUPFAM" id="SSF48452">
    <property type="entry name" value="TPR-like"/>
    <property type="match status" value="1"/>
</dbReference>
<dbReference type="PROSITE" id="PS50005">
    <property type="entry name" value="TPR"/>
    <property type="match status" value="1"/>
</dbReference>
<evidence type="ECO:0000256" key="2">
    <source>
        <dbReference type="SAM" id="Phobius"/>
    </source>
</evidence>
<dbReference type="EMBL" id="QKTW01000027">
    <property type="protein sequence ID" value="PZF71096.1"/>
    <property type="molecule type" value="Genomic_DNA"/>
</dbReference>
<gene>
    <name evidence="3" type="ORF">DN068_20575</name>
</gene>
<accession>A0A2W2BBR3</accession>
<evidence type="ECO:0000256" key="1">
    <source>
        <dbReference type="PROSITE-ProRule" id="PRU00339"/>
    </source>
</evidence>
<keyword evidence="2" id="KW-0472">Membrane</keyword>
<dbReference type="OrthoDB" id="1494476at2"/>
<feature type="transmembrane region" description="Helical" evidence="2">
    <location>
        <begin position="7"/>
        <end position="26"/>
    </location>
</feature>
<feature type="repeat" description="TPR" evidence="1">
    <location>
        <begin position="126"/>
        <end position="159"/>
    </location>
</feature>
<dbReference type="InterPro" id="IPR019734">
    <property type="entry name" value="TPR_rpt"/>
</dbReference>
<reference evidence="3 4" key="1">
    <citation type="submission" date="2018-06" db="EMBL/GenBank/DDBJ databases">
        <title>Mucibacter soli gen. nov., sp. nov., a new member of the family Chitinophagaceae producing mucin.</title>
        <authorList>
            <person name="Kim M.-K."/>
            <person name="Park S."/>
            <person name="Kim T.-S."/>
            <person name="Joung Y."/>
            <person name="Han J.-H."/>
            <person name="Kim S.B."/>
        </authorList>
    </citation>
    <scope>NUCLEOTIDE SEQUENCE [LARGE SCALE GENOMIC DNA]</scope>
    <source>
        <strain evidence="3 4">R1-15</strain>
    </source>
</reference>
<dbReference type="Gene3D" id="1.25.40.10">
    <property type="entry name" value="Tetratricopeptide repeat domain"/>
    <property type="match status" value="1"/>
</dbReference>
<keyword evidence="4" id="KW-1185">Reference proteome</keyword>
<organism evidence="3 4">
    <name type="scientific">Taibaiella soli</name>
    <dbReference type="NCBI Taxonomy" id="1649169"/>
    <lineage>
        <taxon>Bacteria</taxon>
        <taxon>Pseudomonadati</taxon>
        <taxon>Bacteroidota</taxon>
        <taxon>Chitinophagia</taxon>
        <taxon>Chitinophagales</taxon>
        <taxon>Chitinophagaceae</taxon>
        <taxon>Taibaiella</taxon>
    </lineage>
</organism>
<dbReference type="RefSeq" id="WP_111000831.1">
    <property type="nucleotide sequence ID" value="NZ_QKTW01000027.1"/>
</dbReference>
<evidence type="ECO:0000313" key="4">
    <source>
        <dbReference type="Proteomes" id="UP000248745"/>
    </source>
</evidence>
<dbReference type="AlphaFoldDB" id="A0A2W2BBR3"/>
<dbReference type="SMART" id="SM00028">
    <property type="entry name" value="TPR"/>
    <property type="match status" value="3"/>
</dbReference>
<comment type="caution">
    <text evidence="3">The sequence shown here is derived from an EMBL/GenBank/DDBJ whole genome shotgun (WGS) entry which is preliminary data.</text>
</comment>
<dbReference type="Pfam" id="PF13181">
    <property type="entry name" value="TPR_8"/>
    <property type="match status" value="1"/>
</dbReference>
<dbReference type="Proteomes" id="UP000248745">
    <property type="component" value="Unassembled WGS sequence"/>
</dbReference>
<dbReference type="InterPro" id="IPR011990">
    <property type="entry name" value="TPR-like_helical_dom_sf"/>
</dbReference>
<protein>
    <submittedName>
        <fullName evidence="3">Uncharacterized protein</fullName>
    </submittedName>
</protein>
<keyword evidence="2" id="KW-0812">Transmembrane</keyword>
<name>A0A2W2BBR3_9BACT</name>